<dbReference type="CDD" id="cd12914">
    <property type="entry name" value="PDC1_DGC_like"/>
    <property type="match status" value="1"/>
</dbReference>
<dbReference type="PROSITE" id="PS50887">
    <property type="entry name" value="GGDEF"/>
    <property type="match status" value="1"/>
</dbReference>
<evidence type="ECO:0000259" key="3">
    <source>
        <dbReference type="PROSITE" id="PS50885"/>
    </source>
</evidence>
<accession>A0A1D8ISB7</accession>
<dbReference type="InterPro" id="IPR003018">
    <property type="entry name" value="GAF"/>
</dbReference>
<dbReference type="GO" id="GO:0007165">
    <property type="term" value="P:signal transduction"/>
    <property type="evidence" value="ECO:0007669"/>
    <property type="project" value="InterPro"/>
</dbReference>
<dbReference type="InterPro" id="IPR029787">
    <property type="entry name" value="Nucleotide_cyclase"/>
</dbReference>
<dbReference type="InterPro" id="IPR001633">
    <property type="entry name" value="EAL_dom"/>
</dbReference>
<dbReference type="Gene3D" id="3.30.70.270">
    <property type="match status" value="1"/>
</dbReference>
<dbReference type="PANTHER" id="PTHR44757">
    <property type="entry name" value="DIGUANYLATE CYCLASE DGCP"/>
    <property type="match status" value="1"/>
</dbReference>
<dbReference type="NCBIfam" id="TIGR00254">
    <property type="entry name" value="GGDEF"/>
    <property type="match status" value="1"/>
</dbReference>
<dbReference type="Proteomes" id="UP000095401">
    <property type="component" value="Chromosome"/>
</dbReference>
<dbReference type="InterPro" id="IPR035919">
    <property type="entry name" value="EAL_sf"/>
</dbReference>
<sequence length="796" mass="88015">MGLRSRLLALIALALLPAFGLMYFISHIEHDAVRAEAERYALTLTQKEAVNQLKTIYEARTALSILARIPEIAQSADVCTGFLRRYIDQAPHLANIGIIQSDGHLLCSSVPLYGHDPDISTLPYFRQRVPRPRFILSDRIIAPLNGRRTLVATYPVLDTQGTARRILFATLPLDWFSTAASHAQLPTGAFFSLLDANGHVLAHYPDSTRLIPHEQILLHNIQPHTRTATPWAGRTQIDGHEWAVTVTGLNTHALGHGLHVIVAIPMTSPLQDADSRLYWNFGVLSTFALITLILAWYGGNLLILRPIQRLAKAADMIASGRYSVRTHILAGPREITALGDAFDNMAGALEERMRQDEIQKQRITRLNRIYHILSAINGAIIRIRDRDQLLNEACRIVVELGHLQFAWIGLIEPDRDALRIAALAGNAEAFVRTIRVTLDPGQPEGQGLVGEAIRAGECKFSNQVSEDPRLNKWREGLDDAGIQSAAAFPLKVHGLTVGALALYTSEPDFFDEQELTLLNELAADTALGLEHIEKDQQISFLANRDTLTRLPNRNLFEDRLRQELRRFHHNTVQMAVLAISVVNYPRINDSKGRAIGDQVLLAVAARLEALDLSDESQGLLKDRVARLGNHDFCLIVGDAADPAYIEALSEKIHATLAESVKTEREAVDLDVRIGAALYPRDARQVDDLIHHALFATHIQTAVSPHSRIAFYSAQEDTAAQNRDALEAGLRTAVERQEFYLEYQPRVNAKTGTISSAEALIQKWTREIGQPAKCSLGLCRQSGGGFVVHAVGGAPVQ</sequence>
<proteinExistence type="predicted"/>
<feature type="domain" description="HAMP" evidence="3">
    <location>
        <begin position="301"/>
        <end position="354"/>
    </location>
</feature>
<dbReference type="SMART" id="SM00267">
    <property type="entry name" value="GGDEF"/>
    <property type="match status" value="1"/>
</dbReference>
<dbReference type="SUPFAM" id="SSF141868">
    <property type="entry name" value="EAL domain-like"/>
    <property type="match status" value="1"/>
</dbReference>
<gene>
    <name evidence="5" type="ORF">BI364_16390</name>
</gene>
<evidence type="ECO:0000313" key="6">
    <source>
        <dbReference type="Proteomes" id="UP000095401"/>
    </source>
</evidence>
<keyword evidence="6" id="KW-1185">Reference proteome</keyword>
<dbReference type="Gene3D" id="6.10.340.10">
    <property type="match status" value="1"/>
</dbReference>
<dbReference type="Pfam" id="PF00672">
    <property type="entry name" value="HAMP"/>
    <property type="match status" value="1"/>
</dbReference>
<evidence type="ECO:0000259" key="4">
    <source>
        <dbReference type="PROSITE" id="PS50887"/>
    </source>
</evidence>
<dbReference type="SMART" id="SM00065">
    <property type="entry name" value="GAF"/>
    <property type="match status" value="1"/>
</dbReference>
<dbReference type="Gene3D" id="3.30.450.20">
    <property type="entry name" value="PAS domain"/>
    <property type="match status" value="1"/>
</dbReference>
<name>A0A1D8ISB7_9GAMM</name>
<evidence type="ECO:0000313" key="5">
    <source>
        <dbReference type="EMBL" id="AOU99297.1"/>
    </source>
</evidence>
<dbReference type="SUPFAM" id="SSF55781">
    <property type="entry name" value="GAF domain-like"/>
    <property type="match status" value="1"/>
</dbReference>
<dbReference type="InterPro" id="IPR052155">
    <property type="entry name" value="Biofilm_reg_signaling"/>
</dbReference>
<protein>
    <recommendedName>
        <fullName evidence="7">Diguanylate cyclase</fullName>
    </recommendedName>
</protein>
<dbReference type="CDD" id="cd01949">
    <property type="entry name" value="GGDEF"/>
    <property type="match status" value="1"/>
</dbReference>
<evidence type="ECO:0008006" key="7">
    <source>
        <dbReference type="Google" id="ProtNLM"/>
    </source>
</evidence>
<dbReference type="PANTHER" id="PTHR44757:SF2">
    <property type="entry name" value="BIOFILM ARCHITECTURE MAINTENANCE PROTEIN MBAA"/>
    <property type="match status" value="1"/>
</dbReference>
<keyword evidence="1" id="KW-1133">Transmembrane helix</keyword>
<dbReference type="SUPFAM" id="SSF55073">
    <property type="entry name" value="Nucleotide cyclase"/>
    <property type="match status" value="1"/>
</dbReference>
<feature type="domain" description="GGDEF" evidence="4">
    <location>
        <begin position="572"/>
        <end position="713"/>
    </location>
</feature>
<dbReference type="Pfam" id="PF00990">
    <property type="entry name" value="GGDEF"/>
    <property type="match status" value="1"/>
</dbReference>
<keyword evidence="1" id="KW-0812">Transmembrane</keyword>
<feature type="transmembrane region" description="Helical" evidence="1">
    <location>
        <begin position="277"/>
        <end position="299"/>
    </location>
</feature>
<organism evidence="5 6">
    <name type="scientific">Acidihalobacter yilgarnensis</name>
    <dbReference type="NCBI Taxonomy" id="2819280"/>
    <lineage>
        <taxon>Bacteria</taxon>
        <taxon>Pseudomonadati</taxon>
        <taxon>Pseudomonadota</taxon>
        <taxon>Gammaproteobacteria</taxon>
        <taxon>Chromatiales</taxon>
        <taxon>Ectothiorhodospiraceae</taxon>
        <taxon>Acidihalobacter</taxon>
    </lineage>
</organism>
<dbReference type="SMART" id="SM00304">
    <property type="entry name" value="HAMP"/>
    <property type="match status" value="1"/>
</dbReference>
<reference evidence="6" key="1">
    <citation type="submission" date="2016-09" db="EMBL/GenBank/DDBJ databases">
        <title>Acidihalobacter prosperus F5.</title>
        <authorList>
            <person name="Khaleque H.N."/>
            <person name="Ramsay J.P."/>
            <person name="Kaksonen A.H."/>
            <person name="Boxall N.J."/>
            <person name="Watkin E.L.J."/>
        </authorList>
    </citation>
    <scope>NUCLEOTIDE SEQUENCE [LARGE SCALE GENOMIC DNA]</scope>
    <source>
        <strain evidence="6">F5</strain>
    </source>
</reference>
<dbReference type="RefSeq" id="WP_070079647.1">
    <property type="nucleotide sequence ID" value="NZ_CP017415.1"/>
</dbReference>
<dbReference type="InterPro" id="IPR000160">
    <property type="entry name" value="GGDEF_dom"/>
</dbReference>
<dbReference type="AlphaFoldDB" id="A0A1D8ISB7"/>
<dbReference type="SUPFAM" id="SSF158472">
    <property type="entry name" value="HAMP domain-like"/>
    <property type="match status" value="1"/>
</dbReference>
<evidence type="ECO:0000256" key="1">
    <source>
        <dbReference type="SAM" id="Phobius"/>
    </source>
</evidence>
<dbReference type="InterPro" id="IPR043128">
    <property type="entry name" value="Rev_trsase/Diguanyl_cyclase"/>
</dbReference>
<dbReference type="InterPro" id="IPR029016">
    <property type="entry name" value="GAF-like_dom_sf"/>
</dbReference>
<dbReference type="CDD" id="cd06225">
    <property type="entry name" value="HAMP"/>
    <property type="match status" value="1"/>
</dbReference>
<dbReference type="PROSITE" id="PS50883">
    <property type="entry name" value="EAL"/>
    <property type="match status" value="1"/>
</dbReference>
<dbReference type="InterPro" id="IPR003660">
    <property type="entry name" value="HAMP_dom"/>
</dbReference>
<keyword evidence="1" id="KW-0472">Membrane</keyword>
<dbReference type="Gene3D" id="3.20.20.450">
    <property type="entry name" value="EAL domain"/>
    <property type="match status" value="1"/>
</dbReference>
<dbReference type="KEGG" id="aprs:BI364_16390"/>
<dbReference type="GO" id="GO:0016020">
    <property type="term" value="C:membrane"/>
    <property type="evidence" value="ECO:0007669"/>
    <property type="project" value="InterPro"/>
</dbReference>
<dbReference type="Pfam" id="PF13185">
    <property type="entry name" value="GAF_2"/>
    <property type="match status" value="1"/>
</dbReference>
<evidence type="ECO:0000259" key="2">
    <source>
        <dbReference type="PROSITE" id="PS50883"/>
    </source>
</evidence>
<feature type="domain" description="EAL" evidence="2">
    <location>
        <begin position="722"/>
        <end position="796"/>
    </location>
</feature>
<dbReference type="PROSITE" id="PS50885">
    <property type="entry name" value="HAMP"/>
    <property type="match status" value="1"/>
</dbReference>
<dbReference type="Gene3D" id="3.30.450.40">
    <property type="match status" value="1"/>
</dbReference>
<dbReference type="EMBL" id="CP017415">
    <property type="protein sequence ID" value="AOU99297.1"/>
    <property type="molecule type" value="Genomic_DNA"/>
</dbReference>